<feature type="compositionally biased region" description="Basic and acidic residues" evidence="1">
    <location>
        <begin position="124"/>
        <end position="138"/>
    </location>
</feature>
<protein>
    <submittedName>
        <fullName evidence="2">Uncharacterized protein</fullName>
    </submittedName>
</protein>
<dbReference type="Proteomes" id="UP001152622">
    <property type="component" value="Chromosome 16"/>
</dbReference>
<evidence type="ECO:0000313" key="3">
    <source>
        <dbReference type="Proteomes" id="UP001152622"/>
    </source>
</evidence>
<organism evidence="2 3">
    <name type="scientific">Synaphobranchus kaupii</name>
    <name type="common">Kaup's arrowtooth eel</name>
    <dbReference type="NCBI Taxonomy" id="118154"/>
    <lineage>
        <taxon>Eukaryota</taxon>
        <taxon>Metazoa</taxon>
        <taxon>Chordata</taxon>
        <taxon>Craniata</taxon>
        <taxon>Vertebrata</taxon>
        <taxon>Euteleostomi</taxon>
        <taxon>Actinopterygii</taxon>
        <taxon>Neopterygii</taxon>
        <taxon>Teleostei</taxon>
        <taxon>Anguilliformes</taxon>
        <taxon>Synaphobranchidae</taxon>
        <taxon>Synaphobranchus</taxon>
    </lineage>
</organism>
<keyword evidence="3" id="KW-1185">Reference proteome</keyword>
<sequence length="147" mass="16012">MSVKARVNLGSKRTLKVALSLCRLGQAAQPPSRDRRGGVDVGSGCKVIIKPQLSPALDKRGSEEAADAGEPANERRTLETGVLDRWGASRQEGIKLKARPPASLPPRPLWATGLRRYTAEEKRRAARTERTAGVEHAVRFHSGQPCR</sequence>
<reference evidence="2" key="1">
    <citation type="journal article" date="2023" name="Science">
        <title>Genome structures resolve the early diversification of teleost fishes.</title>
        <authorList>
            <person name="Parey E."/>
            <person name="Louis A."/>
            <person name="Montfort J."/>
            <person name="Bouchez O."/>
            <person name="Roques C."/>
            <person name="Iampietro C."/>
            <person name="Lluch J."/>
            <person name="Castinel A."/>
            <person name="Donnadieu C."/>
            <person name="Desvignes T."/>
            <person name="Floi Bucao C."/>
            <person name="Jouanno E."/>
            <person name="Wen M."/>
            <person name="Mejri S."/>
            <person name="Dirks R."/>
            <person name="Jansen H."/>
            <person name="Henkel C."/>
            <person name="Chen W.J."/>
            <person name="Zahm M."/>
            <person name="Cabau C."/>
            <person name="Klopp C."/>
            <person name="Thompson A.W."/>
            <person name="Robinson-Rechavi M."/>
            <person name="Braasch I."/>
            <person name="Lecointre G."/>
            <person name="Bobe J."/>
            <person name="Postlethwait J.H."/>
            <person name="Berthelot C."/>
            <person name="Roest Crollius H."/>
            <person name="Guiguen Y."/>
        </authorList>
    </citation>
    <scope>NUCLEOTIDE SEQUENCE</scope>
    <source>
        <strain evidence="2">WJC10195</strain>
    </source>
</reference>
<proteinExistence type="predicted"/>
<evidence type="ECO:0000313" key="2">
    <source>
        <dbReference type="EMBL" id="KAJ8339724.1"/>
    </source>
</evidence>
<feature type="region of interest" description="Disordered" evidence="1">
    <location>
        <begin position="124"/>
        <end position="147"/>
    </location>
</feature>
<dbReference type="AlphaFoldDB" id="A0A9Q1EJ05"/>
<accession>A0A9Q1EJ05</accession>
<evidence type="ECO:0000256" key="1">
    <source>
        <dbReference type="SAM" id="MobiDB-lite"/>
    </source>
</evidence>
<name>A0A9Q1EJ05_SYNKA</name>
<dbReference type="EMBL" id="JAINUF010000016">
    <property type="protein sequence ID" value="KAJ8339724.1"/>
    <property type="molecule type" value="Genomic_DNA"/>
</dbReference>
<comment type="caution">
    <text evidence="2">The sequence shown here is derived from an EMBL/GenBank/DDBJ whole genome shotgun (WGS) entry which is preliminary data.</text>
</comment>
<feature type="region of interest" description="Disordered" evidence="1">
    <location>
        <begin position="52"/>
        <end position="84"/>
    </location>
</feature>
<gene>
    <name evidence="2" type="ORF">SKAU_G00343570</name>
</gene>